<keyword evidence="3" id="KW-1185">Reference proteome</keyword>
<accession>A0A1J0A9A1</accession>
<dbReference type="OrthoDB" id="464535at2"/>
<evidence type="ECO:0000256" key="1">
    <source>
        <dbReference type="SAM" id="Phobius"/>
    </source>
</evidence>
<evidence type="ECO:0000313" key="2">
    <source>
        <dbReference type="EMBL" id="APB32512.1"/>
    </source>
</evidence>
<dbReference type="RefSeq" id="WP_071453240.1">
    <property type="nucleotide sequence ID" value="NZ_CP017675.1"/>
</dbReference>
<gene>
    <name evidence="2" type="ORF">GlitD10_0211</name>
</gene>
<keyword evidence="1" id="KW-0812">Transmembrane</keyword>
<keyword evidence="1" id="KW-0472">Membrane</keyword>
<dbReference type="STRING" id="1188229.GlitD10_0211"/>
<dbReference type="EMBL" id="CP017675">
    <property type="protein sequence ID" value="APB32512.1"/>
    <property type="molecule type" value="Genomic_DNA"/>
</dbReference>
<dbReference type="Proteomes" id="UP000180235">
    <property type="component" value="Chromosome"/>
</dbReference>
<feature type="transmembrane region" description="Helical" evidence="1">
    <location>
        <begin position="12"/>
        <end position="34"/>
    </location>
</feature>
<dbReference type="KEGG" id="glt:GlitD10_0211"/>
<name>A0A1J0A9A1_9CYAN</name>
<evidence type="ECO:0008006" key="4">
    <source>
        <dbReference type="Google" id="ProtNLM"/>
    </source>
</evidence>
<proteinExistence type="predicted"/>
<sequence>MVGTLLLRLTVWFLLTANFSGVNILVGVAVAVLLPGGLRMRRNWPELGRGVGRIVRAIPQAYGEAMEMMVRPHTREEIQIEPVAPNRTPGLVFLDIFLITFTPKTIVLNYQEPQGYVVHYLHPPLPGSEGEKPPC</sequence>
<evidence type="ECO:0000313" key="3">
    <source>
        <dbReference type="Proteomes" id="UP000180235"/>
    </source>
</evidence>
<reference evidence="2 3" key="1">
    <citation type="submission" date="2016-10" db="EMBL/GenBank/DDBJ databases">
        <title>Description of Gloeomargarita lithophora gen. nov., sp. nov., a thylakoid-bearing basal-branching cyanobacterium with intracellular carbonates, and proposal for Gloeomargaritales ord. nov.</title>
        <authorList>
            <person name="Moreira D."/>
            <person name="Tavera R."/>
            <person name="Benzerara K."/>
            <person name="Skouri-Panet F."/>
            <person name="Couradeau E."/>
            <person name="Gerard E."/>
            <person name="Loussert C."/>
            <person name="Novelo E."/>
            <person name="Zivanovic Y."/>
            <person name="Lopez-Garcia P."/>
        </authorList>
    </citation>
    <scope>NUCLEOTIDE SEQUENCE [LARGE SCALE GENOMIC DNA]</scope>
    <source>
        <strain evidence="2 3">D10</strain>
    </source>
</reference>
<organism evidence="2 3">
    <name type="scientific">Gloeomargarita lithophora Alchichica-D10</name>
    <dbReference type="NCBI Taxonomy" id="1188229"/>
    <lineage>
        <taxon>Bacteria</taxon>
        <taxon>Bacillati</taxon>
        <taxon>Cyanobacteriota</taxon>
        <taxon>Cyanophyceae</taxon>
        <taxon>Gloeomargaritales</taxon>
        <taxon>Gloeomargaritaceae</taxon>
        <taxon>Gloeomargarita</taxon>
    </lineage>
</organism>
<keyword evidence="1" id="KW-1133">Transmembrane helix</keyword>
<protein>
    <recommendedName>
        <fullName evidence="4">Cation:proton antiporter</fullName>
    </recommendedName>
</protein>
<dbReference type="AlphaFoldDB" id="A0A1J0A9A1"/>